<proteinExistence type="predicted"/>
<name>A0A484MH67_9ASTE</name>
<feature type="region of interest" description="Disordered" evidence="1">
    <location>
        <begin position="153"/>
        <end position="178"/>
    </location>
</feature>
<accession>A0A484MH67</accession>
<dbReference type="EMBL" id="OOIL02003548">
    <property type="protein sequence ID" value="VFQ88361.1"/>
    <property type="molecule type" value="Genomic_DNA"/>
</dbReference>
<evidence type="ECO:0000256" key="1">
    <source>
        <dbReference type="SAM" id="MobiDB-lite"/>
    </source>
</evidence>
<evidence type="ECO:0000313" key="2">
    <source>
        <dbReference type="EMBL" id="VFQ88361.1"/>
    </source>
</evidence>
<keyword evidence="3" id="KW-1185">Reference proteome</keyword>
<dbReference type="Proteomes" id="UP000595140">
    <property type="component" value="Unassembled WGS sequence"/>
</dbReference>
<gene>
    <name evidence="2" type="ORF">CCAM_LOCUS30137</name>
</gene>
<organism evidence="2 3">
    <name type="scientific">Cuscuta campestris</name>
    <dbReference type="NCBI Taxonomy" id="132261"/>
    <lineage>
        <taxon>Eukaryota</taxon>
        <taxon>Viridiplantae</taxon>
        <taxon>Streptophyta</taxon>
        <taxon>Embryophyta</taxon>
        <taxon>Tracheophyta</taxon>
        <taxon>Spermatophyta</taxon>
        <taxon>Magnoliopsida</taxon>
        <taxon>eudicotyledons</taxon>
        <taxon>Gunneridae</taxon>
        <taxon>Pentapetalae</taxon>
        <taxon>asterids</taxon>
        <taxon>lamiids</taxon>
        <taxon>Solanales</taxon>
        <taxon>Convolvulaceae</taxon>
        <taxon>Cuscuteae</taxon>
        <taxon>Cuscuta</taxon>
        <taxon>Cuscuta subgen. Grammica</taxon>
        <taxon>Cuscuta sect. Cleistogrammica</taxon>
    </lineage>
</organism>
<protein>
    <submittedName>
        <fullName evidence="2">Uncharacterized protein</fullName>
    </submittedName>
</protein>
<sequence length="300" mass="32165">MSSSSVESPDSGLSPLSDLVQPLISLVDNAADAWSCLAKSLANMSRGRIISLKSQLAKNPRGNRSIEAFVADMTAIAADLALANSPVTDEDLSVHILSQLGEDYSALYQSLRGCNTDISIDDLTTILKDCEREILSRSAASADLIPTANHAQRMRNGDRGGAFGRGGHFGVSRGGMRGRGTINSNRGGRYCQFCDLASHDTKFCRKLQRFLRDNNITIAPHRPDGPAANVAVSTRAAGPVDTQWIVDSGASHHVSNDPQSLNSLMEYGGPDEIRLGNAFDFFSSDPHVQAWLSLYVASVS</sequence>
<evidence type="ECO:0000313" key="3">
    <source>
        <dbReference type="Proteomes" id="UP000595140"/>
    </source>
</evidence>
<dbReference type="OrthoDB" id="1301560at2759"/>
<reference evidence="2 3" key="1">
    <citation type="submission" date="2018-04" db="EMBL/GenBank/DDBJ databases">
        <authorList>
            <person name="Vogel A."/>
        </authorList>
    </citation>
    <scope>NUCLEOTIDE SEQUENCE [LARGE SCALE GENOMIC DNA]</scope>
</reference>
<dbReference type="PANTHER" id="PTHR47481:SF43">
    <property type="entry name" value="RETROTRANSPOSON COPIA-LIKE N-TERMINAL DOMAIN-CONTAINING PROTEIN"/>
    <property type="match status" value="1"/>
</dbReference>
<dbReference type="Pfam" id="PF14223">
    <property type="entry name" value="Retrotran_gag_2"/>
    <property type="match status" value="1"/>
</dbReference>
<dbReference type="AlphaFoldDB" id="A0A484MH67"/>
<dbReference type="PANTHER" id="PTHR47481">
    <property type="match status" value="1"/>
</dbReference>
<feature type="compositionally biased region" description="Gly residues" evidence="1">
    <location>
        <begin position="159"/>
        <end position="178"/>
    </location>
</feature>